<feature type="domain" description="Right handed beta helix" evidence="3">
    <location>
        <begin position="229"/>
        <end position="389"/>
    </location>
</feature>
<sequence>MYKKFLLLVSIIGLLGLLYYLGNRTKTNYTNVASESIVVISKNDIDIQSIIDSNSPGTTYLFETGLHRLIDQIIPQEGDIFMGEEGAVLSGSVLLNNPSTESNLYYYSNQIDNPEIHGSCDPQYPRCSYNHELFIDDVRQRHVSSKSEVEVGSWFFDYDNDRIYIGENPNGKKVEVSKTSYAFVPKFTTSTNTNNNVTIKDLTFEKFSNWAQRGVIKSAHAGTQYTVTNGWVIENNEFINNHGPAVSFNSNWIVRNNLIHYSGQMGLGGSGDNAIVQGNEIAYNNQAYFSCQWECGGAKFARTNNLVVDGNYVHHNLGPGLWTDIDNINTLYKNNTVVNNNLEGIKHEISFDVEIKDNFVAYNGDTFNTWLWGAQINIQNSRNAYVHNNILITTSGDGLGVINQSRGYSSTFPLNSCDTSTTQSRESTCLPLIGINNRFENNIVYSIAESGDIGSIAKDTAEITEAEFYESNSFDYNTYYVPDVSRNRWGAYNKGNSFAAFQLYGYEAHGQATSDISTIPTVPIWTGKVGPQYTDNNDTNGGTSGGVVQTEGSCTYMDSNNNGEIDDTDFREFRDKYRTVCNSNNLTTDRCGSIDSDGDGNVTLKDFIIFSSKYGKSCL</sequence>
<evidence type="ECO:0000313" key="4">
    <source>
        <dbReference type="EMBL" id="MCA9381227.1"/>
    </source>
</evidence>
<dbReference type="InterPro" id="IPR012334">
    <property type="entry name" value="Pectin_lyas_fold"/>
</dbReference>
<evidence type="ECO:0000259" key="3">
    <source>
        <dbReference type="Pfam" id="PF13229"/>
    </source>
</evidence>
<dbReference type="SUPFAM" id="SSF51126">
    <property type="entry name" value="Pectin lyase-like"/>
    <property type="match status" value="1"/>
</dbReference>
<dbReference type="Proteomes" id="UP000775877">
    <property type="component" value="Unassembled WGS sequence"/>
</dbReference>
<dbReference type="InterPro" id="IPR011992">
    <property type="entry name" value="EF-hand-dom_pair"/>
</dbReference>
<keyword evidence="2" id="KW-0812">Transmembrane</keyword>
<dbReference type="InterPro" id="IPR018247">
    <property type="entry name" value="EF_Hand_1_Ca_BS"/>
</dbReference>
<evidence type="ECO:0000256" key="1">
    <source>
        <dbReference type="ARBA" id="ARBA00016512"/>
    </source>
</evidence>
<dbReference type="AlphaFoldDB" id="A0A955L0M9"/>
<organism evidence="4 5">
    <name type="scientific">Candidatus Dojkabacteria bacterium</name>
    <dbReference type="NCBI Taxonomy" id="2099670"/>
    <lineage>
        <taxon>Bacteria</taxon>
        <taxon>Candidatus Dojkabacteria</taxon>
    </lineage>
</organism>
<evidence type="ECO:0000313" key="5">
    <source>
        <dbReference type="Proteomes" id="UP000775877"/>
    </source>
</evidence>
<dbReference type="Pfam" id="PF13229">
    <property type="entry name" value="Beta_helix"/>
    <property type="match status" value="1"/>
</dbReference>
<keyword evidence="2" id="KW-1133">Transmembrane helix</keyword>
<comment type="caution">
    <text evidence="4">The sequence shown here is derived from an EMBL/GenBank/DDBJ whole genome shotgun (WGS) entry which is preliminary data.</text>
</comment>
<name>A0A955L0M9_9BACT</name>
<gene>
    <name evidence="4" type="ORF">KC678_03090</name>
</gene>
<dbReference type="SMART" id="SM00710">
    <property type="entry name" value="PbH1"/>
    <property type="match status" value="4"/>
</dbReference>
<keyword evidence="2" id="KW-0472">Membrane</keyword>
<dbReference type="SUPFAM" id="SSF47473">
    <property type="entry name" value="EF-hand"/>
    <property type="match status" value="1"/>
</dbReference>
<protein>
    <recommendedName>
        <fullName evidence="1">Probable pectate lyase C</fullName>
    </recommendedName>
</protein>
<reference evidence="4" key="2">
    <citation type="journal article" date="2021" name="Microbiome">
        <title>Successional dynamics and alternative stable states in a saline activated sludge microbial community over 9 years.</title>
        <authorList>
            <person name="Wang Y."/>
            <person name="Ye J."/>
            <person name="Ju F."/>
            <person name="Liu L."/>
            <person name="Boyd J.A."/>
            <person name="Deng Y."/>
            <person name="Parks D.H."/>
            <person name="Jiang X."/>
            <person name="Yin X."/>
            <person name="Woodcroft B.J."/>
            <person name="Tyson G.W."/>
            <person name="Hugenholtz P."/>
            <person name="Polz M.F."/>
            <person name="Zhang T."/>
        </authorList>
    </citation>
    <scope>NUCLEOTIDE SEQUENCE</scope>
    <source>
        <strain evidence="4">HKST-UBA13</strain>
    </source>
</reference>
<dbReference type="PROSITE" id="PS00018">
    <property type="entry name" value="EF_HAND_1"/>
    <property type="match status" value="2"/>
</dbReference>
<evidence type="ECO:0000256" key="2">
    <source>
        <dbReference type="SAM" id="Phobius"/>
    </source>
</evidence>
<dbReference type="Gene3D" id="2.160.20.10">
    <property type="entry name" value="Single-stranded right-handed beta-helix, Pectin lyase-like"/>
    <property type="match status" value="1"/>
</dbReference>
<dbReference type="InterPro" id="IPR011050">
    <property type="entry name" value="Pectin_lyase_fold/virulence"/>
</dbReference>
<dbReference type="EMBL" id="JAGQLJ010000063">
    <property type="protein sequence ID" value="MCA9381227.1"/>
    <property type="molecule type" value="Genomic_DNA"/>
</dbReference>
<dbReference type="InterPro" id="IPR006626">
    <property type="entry name" value="PbH1"/>
</dbReference>
<feature type="transmembrane region" description="Helical" evidence="2">
    <location>
        <begin position="5"/>
        <end position="22"/>
    </location>
</feature>
<proteinExistence type="predicted"/>
<reference evidence="4" key="1">
    <citation type="submission" date="2020-04" db="EMBL/GenBank/DDBJ databases">
        <authorList>
            <person name="Zhang T."/>
        </authorList>
    </citation>
    <scope>NUCLEOTIDE SEQUENCE</scope>
    <source>
        <strain evidence="4">HKST-UBA13</strain>
    </source>
</reference>
<accession>A0A955L0M9</accession>
<dbReference type="InterPro" id="IPR039448">
    <property type="entry name" value="Beta_helix"/>
</dbReference>